<feature type="region of interest" description="Disordered" evidence="1">
    <location>
        <begin position="1"/>
        <end position="21"/>
    </location>
</feature>
<dbReference type="InParanoid" id="L0HL54"/>
<dbReference type="Pfam" id="PF13672">
    <property type="entry name" value="PP2C_2"/>
    <property type="match status" value="1"/>
</dbReference>
<dbReference type="InterPro" id="IPR036457">
    <property type="entry name" value="PPM-type-like_dom_sf"/>
</dbReference>
<feature type="domain" description="PPM-type phosphatase" evidence="2">
    <location>
        <begin position="11"/>
        <end position="217"/>
    </location>
</feature>
<dbReference type="HOGENOM" id="CLU_066842_1_1_2"/>
<dbReference type="KEGG" id="mfo:Metfor_2806"/>
<dbReference type="InterPro" id="IPR001932">
    <property type="entry name" value="PPM-type_phosphatase-like_dom"/>
</dbReference>
<organism evidence="3 4">
    <name type="scientific">Methanoregula formicica (strain DSM 22288 / NBRC 105244 / SMSP)</name>
    <dbReference type="NCBI Taxonomy" id="593750"/>
    <lineage>
        <taxon>Archaea</taxon>
        <taxon>Methanobacteriati</taxon>
        <taxon>Methanobacteriota</taxon>
        <taxon>Stenosarchaea group</taxon>
        <taxon>Methanomicrobia</taxon>
        <taxon>Methanomicrobiales</taxon>
        <taxon>Methanoregulaceae</taxon>
        <taxon>Methanoregula</taxon>
    </lineage>
</organism>
<evidence type="ECO:0000313" key="4">
    <source>
        <dbReference type="Proteomes" id="UP000010824"/>
    </source>
</evidence>
<name>L0HL54_METFS</name>
<proteinExistence type="predicted"/>
<dbReference type="RefSeq" id="WP_015286751.1">
    <property type="nucleotide sequence ID" value="NC_019943.1"/>
</dbReference>
<dbReference type="eggNOG" id="arCOG09477">
    <property type="taxonomic scope" value="Archaea"/>
</dbReference>
<gene>
    <name evidence="3" type="ordered locus">Metfor_2806</name>
</gene>
<dbReference type="STRING" id="593750.Metfor_2806"/>
<dbReference type="Gene3D" id="3.60.40.10">
    <property type="entry name" value="PPM-type phosphatase domain"/>
    <property type="match status" value="1"/>
</dbReference>
<evidence type="ECO:0000313" key="3">
    <source>
        <dbReference type="EMBL" id="AGB03789.1"/>
    </source>
</evidence>
<reference evidence="4" key="1">
    <citation type="submission" date="2011-12" db="EMBL/GenBank/DDBJ databases">
        <title>Complete sequence of Methanoregula formicicum SMSP.</title>
        <authorList>
            <person name="Lucas S."/>
            <person name="Han J."/>
            <person name="Lapidus A."/>
            <person name="Cheng J.-F."/>
            <person name="Goodwin L."/>
            <person name="Pitluck S."/>
            <person name="Peters L."/>
            <person name="Ovchinnikova G."/>
            <person name="Teshima H."/>
            <person name="Detter J.C."/>
            <person name="Han C."/>
            <person name="Tapia R."/>
            <person name="Land M."/>
            <person name="Hauser L."/>
            <person name="Kyrpides N."/>
            <person name="Ivanova N."/>
            <person name="Pagani I."/>
            <person name="Imachi H."/>
            <person name="Tamaki H."/>
            <person name="Sekiguchi Y."/>
            <person name="Kamagata Y."/>
            <person name="Cadillo-Quiroz H."/>
            <person name="Zinder S."/>
            <person name="Liu W.-T."/>
            <person name="Woyke T."/>
        </authorList>
    </citation>
    <scope>NUCLEOTIDE SEQUENCE [LARGE SCALE GENOMIC DNA]</scope>
    <source>
        <strain evidence="4">DSM 22288 / NBRC 105244 / SMSP</strain>
    </source>
</reference>
<keyword evidence="4" id="KW-1185">Reference proteome</keyword>
<dbReference type="Proteomes" id="UP000010824">
    <property type="component" value="Chromosome"/>
</dbReference>
<dbReference type="AlphaFoldDB" id="L0HL54"/>
<evidence type="ECO:0000256" key="1">
    <source>
        <dbReference type="SAM" id="MobiDB-lite"/>
    </source>
</evidence>
<dbReference type="OrthoDB" id="378777at2157"/>
<accession>L0HL54</accession>
<dbReference type="SUPFAM" id="SSF81606">
    <property type="entry name" value="PP2C-like"/>
    <property type="match status" value="1"/>
</dbReference>
<reference evidence="3 4" key="2">
    <citation type="journal article" date="2014" name="Genome Announc.">
        <title>Complete Genome Sequence of Methanoregula formicica SMSPT, a Mesophilic Hydrogenotrophic Methanogen Isolated from a Methanogenic Upflow Anaerobic Sludge Blanket Reactor.</title>
        <authorList>
            <person name="Yamamoto K."/>
            <person name="Tamaki H."/>
            <person name="Cadillo-Quiroz H."/>
            <person name="Imachi H."/>
            <person name="Kyrpides N."/>
            <person name="Woyke T."/>
            <person name="Goodwin L."/>
            <person name="Zinder S.H."/>
            <person name="Kamagata Y."/>
            <person name="Liu W.T."/>
        </authorList>
    </citation>
    <scope>NUCLEOTIDE SEQUENCE [LARGE SCALE GENOMIC DNA]</scope>
    <source>
        <strain evidence="4">DSM 22288 / NBRC 105244 / SMSP</strain>
    </source>
</reference>
<protein>
    <recommendedName>
        <fullName evidence="2">PPM-type phosphatase domain-containing protein</fullName>
    </recommendedName>
</protein>
<sequence precursor="true">MSWKVAASSVTGSSHANRGESGQDFCRAGSIRIADSEYFIGLVADGAGSTTDGGRGAEIACDTLHASILDTLRQDGSIAAITDDMIRTWVTAAREAISAEAQGKGKRIRDYACTLLGAAAGDSHALFFQIGDGAIVIRVDSAYQTVFWPEQGEYANTTFFLSDETYRDTLSIRHRDGSPDEIALFSDGLQNLALSFAQKQAHAGFFQPLFAALRNDPASGFSDFAGQLERFLLRDDVSARSDDDKTLVLAVQG</sequence>
<dbReference type="EMBL" id="CP003167">
    <property type="protein sequence ID" value="AGB03789.1"/>
    <property type="molecule type" value="Genomic_DNA"/>
</dbReference>
<dbReference type="GeneID" id="14308589"/>
<evidence type="ECO:0000259" key="2">
    <source>
        <dbReference type="Pfam" id="PF13672"/>
    </source>
</evidence>